<gene>
    <name evidence="1" type="ORF">AB6A40_011357</name>
</gene>
<dbReference type="SUPFAM" id="SSF47473">
    <property type="entry name" value="EF-hand"/>
    <property type="match status" value="1"/>
</dbReference>
<protein>
    <submittedName>
        <fullName evidence="1">Uncharacterized protein</fullName>
    </submittedName>
</protein>
<proteinExistence type="predicted"/>
<feature type="non-terminal residue" evidence="1">
    <location>
        <position position="156"/>
    </location>
</feature>
<evidence type="ECO:0000313" key="1">
    <source>
        <dbReference type="EMBL" id="MFH4984648.1"/>
    </source>
</evidence>
<dbReference type="Proteomes" id="UP001608902">
    <property type="component" value="Unassembled WGS sequence"/>
</dbReference>
<keyword evidence="2" id="KW-1185">Reference proteome</keyword>
<name>A0ABD6EY07_9BILA</name>
<sequence length="156" mass="17868">MSTAALDDEDVHVKELNRLFLSCAHNGQTSLDAFGLHALCDKLNLLPFADEVIRRVLSGYHHVDFTVFKDRFIQLLPEIIDVNNATDCSLRNVQKTMLDLGIDPHKRFSRYEARLICENTPELSRLSVIDINSCFERADVEKQDGVTIDQFLNQYK</sequence>
<reference evidence="1 2" key="1">
    <citation type="submission" date="2024-08" db="EMBL/GenBank/DDBJ databases">
        <title>Gnathostoma spinigerum genome.</title>
        <authorList>
            <person name="Gonzalez-Bertolin B."/>
            <person name="Monzon S."/>
            <person name="Zaballos A."/>
            <person name="Jimenez P."/>
            <person name="Dekumyoy P."/>
            <person name="Varona S."/>
            <person name="Cuesta I."/>
            <person name="Sumanam S."/>
            <person name="Adisakwattana P."/>
            <person name="Gasser R.B."/>
            <person name="Hernandez-Gonzalez A."/>
            <person name="Young N.D."/>
            <person name="Perteguer M.J."/>
        </authorList>
    </citation>
    <scope>NUCLEOTIDE SEQUENCE [LARGE SCALE GENOMIC DNA]</scope>
    <source>
        <strain evidence="1">AL3</strain>
        <tissue evidence="1">Liver</tissue>
    </source>
</reference>
<evidence type="ECO:0000313" key="2">
    <source>
        <dbReference type="Proteomes" id="UP001608902"/>
    </source>
</evidence>
<dbReference type="InterPro" id="IPR011992">
    <property type="entry name" value="EF-hand-dom_pair"/>
</dbReference>
<dbReference type="AlphaFoldDB" id="A0ABD6EY07"/>
<comment type="caution">
    <text evidence="1">The sequence shown here is derived from an EMBL/GenBank/DDBJ whole genome shotgun (WGS) entry which is preliminary data.</text>
</comment>
<organism evidence="1 2">
    <name type="scientific">Gnathostoma spinigerum</name>
    <dbReference type="NCBI Taxonomy" id="75299"/>
    <lineage>
        <taxon>Eukaryota</taxon>
        <taxon>Metazoa</taxon>
        <taxon>Ecdysozoa</taxon>
        <taxon>Nematoda</taxon>
        <taxon>Chromadorea</taxon>
        <taxon>Rhabditida</taxon>
        <taxon>Spirurina</taxon>
        <taxon>Gnathostomatomorpha</taxon>
        <taxon>Gnathostomatoidea</taxon>
        <taxon>Gnathostomatidae</taxon>
        <taxon>Gnathostoma</taxon>
    </lineage>
</organism>
<accession>A0ABD6EY07</accession>
<dbReference type="EMBL" id="JBGFUD010019719">
    <property type="protein sequence ID" value="MFH4984648.1"/>
    <property type="molecule type" value="Genomic_DNA"/>
</dbReference>